<comment type="caution">
    <text evidence="1">The sequence shown here is derived from an EMBL/GenBank/DDBJ whole genome shotgun (WGS) entry which is preliminary data.</text>
</comment>
<evidence type="ECO:0000313" key="1">
    <source>
        <dbReference type="EMBL" id="TMW89379.1"/>
    </source>
</evidence>
<gene>
    <name evidence="1" type="ORF">EJD97_017250</name>
</gene>
<dbReference type="AlphaFoldDB" id="A0A6N2B7G4"/>
<accession>A0A6N2B7G4</accession>
<dbReference type="EMBL" id="RXGB01004574">
    <property type="protein sequence ID" value="TMW89379.1"/>
    <property type="molecule type" value="Genomic_DNA"/>
</dbReference>
<proteinExistence type="predicted"/>
<protein>
    <submittedName>
        <fullName evidence="1">Uncharacterized protein</fullName>
    </submittedName>
</protein>
<reference evidence="1" key="1">
    <citation type="submission" date="2019-05" db="EMBL/GenBank/DDBJ databases">
        <title>The de novo reference genome and transcriptome assemblies of the wild tomato species Solanum chilense.</title>
        <authorList>
            <person name="Stam R."/>
            <person name="Nosenko T."/>
            <person name="Hoerger A.C."/>
            <person name="Stephan W."/>
            <person name="Seidel M.A."/>
            <person name="Kuhn J.M.M."/>
            <person name="Haberer G."/>
            <person name="Tellier A."/>
        </authorList>
    </citation>
    <scope>NUCLEOTIDE SEQUENCE</scope>
    <source>
        <tissue evidence="1">Mature leaves</tissue>
    </source>
</reference>
<organism evidence="1">
    <name type="scientific">Solanum chilense</name>
    <name type="common">Tomato</name>
    <name type="synonym">Lycopersicon chilense</name>
    <dbReference type="NCBI Taxonomy" id="4083"/>
    <lineage>
        <taxon>Eukaryota</taxon>
        <taxon>Viridiplantae</taxon>
        <taxon>Streptophyta</taxon>
        <taxon>Embryophyta</taxon>
        <taxon>Tracheophyta</taxon>
        <taxon>Spermatophyta</taxon>
        <taxon>Magnoliopsida</taxon>
        <taxon>eudicotyledons</taxon>
        <taxon>Gunneridae</taxon>
        <taxon>Pentapetalae</taxon>
        <taxon>asterids</taxon>
        <taxon>lamiids</taxon>
        <taxon>Solanales</taxon>
        <taxon>Solanaceae</taxon>
        <taxon>Solanoideae</taxon>
        <taxon>Solaneae</taxon>
        <taxon>Solanum</taxon>
        <taxon>Solanum subgen. Lycopersicon</taxon>
    </lineage>
</organism>
<name>A0A6N2B7G4_SOLCI</name>
<sequence>MREGDTEENNSRALATPSTPFRCVSEDASHHSLNLQSFVGSSRRLAFRSCWILVDHFILI</sequence>